<dbReference type="PRINTS" id="PR00081">
    <property type="entry name" value="GDHRDH"/>
</dbReference>
<dbReference type="PANTHER" id="PTHR42879:SF6">
    <property type="entry name" value="NADPH-DEPENDENT REDUCTASE BACG"/>
    <property type="match status" value="1"/>
</dbReference>
<evidence type="ECO:0000313" key="3">
    <source>
        <dbReference type="Proteomes" id="UP000199029"/>
    </source>
</evidence>
<dbReference type="OrthoDB" id="9804774at2"/>
<name>A0A1I5X609_HYMAR</name>
<reference evidence="3" key="1">
    <citation type="submission" date="2016-10" db="EMBL/GenBank/DDBJ databases">
        <authorList>
            <person name="Varghese N."/>
            <person name="Submissions S."/>
        </authorList>
    </citation>
    <scope>NUCLEOTIDE SEQUENCE [LARGE SCALE GENOMIC DNA]</scope>
    <source>
        <strain evidence="3">OR362-8,ATCC BAA-1266,JCM 13504</strain>
    </source>
</reference>
<evidence type="ECO:0000313" key="2">
    <source>
        <dbReference type="EMBL" id="SFQ27256.1"/>
    </source>
</evidence>
<dbReference type="EMBL" id="FOXS01000002">
    <property type="protein sequence ID" value="SFQ27256.1"/>
    <property type="molecule type" value="Genomic_DNA"/>
</dbReference>
<dbReference type="FunFam" id="3.40.50.720:FF:000084">
    <property type="entry name" value="Short-chain dehydrogenase reductase"/>
    <property type="match status" value="1"/>
</dbReference>
<dbReference type="SUPFAM" id="SSF51735">
    <property type="entry name" value="NAD(P)-binding Rossmann-fold domains"/>
    <property type="match status" value="1"/>
</dbReference>
<dbReference type="STRING" id="1227077.SAMN04515668_1658"/>
<organism evidence="2 3">
    <name type="scientific">Hymenobacter arizonensis</name>
    <name type="common">Siccationidurans arizonensis</name>
    <dbReference type="NCBI Taxonomy" id="1227077"/>
    <lineage>
        <taxon>Bacteria</taxon>
        <taxon>Pseudomonadati</taxon>
        <taxon>Bacteroidota</taxon>
        <taxon>Cytophagia</taxon>
        <taxon>Cytophagales</taxon>
        <taxon>Hymenobacteraceae</taxon>
        <taxon>Hymenobacter</taxon>
    </lineage>
</organism>
<evidence type="ECO:0000256" key="1">
    <source>
        <dbReference type="ARBA" id="ARBA00006484"/>
    </source>
</evidence>
<dbReference type="InterPro" id="IPR002347">
    <property type="entry name" value="SDR_fam"/>
</dbReference>
<dbReference type="AlphaFoldDB" id="A0A1I5X609"/>
<dbReference type="InterPro" id="IPR036291">
    <property type="entry name" value="NAD(P)-bd_dom_sf"/>
</dbReference>
<dbReference type="Proteomes" id="UP000199029">
    <property type="component" value="Unassembled WGS sequence"/>
</dbReference>
<dbReference type="InterPro" id="IPR050259">
    <property type="entry name" value="SDR"/>
</dbReference>
<protein>
    <submittedName>
        <fullName evidence="2">3-oxoacyl-[acyl-carrier protein] reductase</fullName>
    </submittedName>
</protein>
<proteinExistence type="inferred from homology"/>
<dbReference type="Gene3D" id="3.40.50.720">
    <property type="entry name" value="NAD(P)-binding Rossmann-like Domain"/>
    <property type="match status" value="1"/>
</dbReference>
<dbReference type="PANTHER" id="PTHR42879">
    <property type="entry name" value="3-OXOACYL-(ACYL-CARRIER-PROTEIN) REDUCTASE"/>
    <property type="match status" value="1"/>
</dbReference>
<dbReference type="RefSeq" id="WP_092670949.1">
    <property type="nucleotide sequence ID" value="NZ_FOXS01000002.1"/>
</dbReference>
<sequence>MTSLPLSSRRALVGGSTQGIGLAVAEALASQGATVTLLARDAVRLREAAASLPTPQDQAHDFIVADFSDPETLAATVREYLSSAGTDFHILVNNTGGPPGGPLLSATPTDFRAAFEQHLIANHLLAQAVVPGMQAAGFGRIINIVSTSVKVPLPGLGVSNSIRGAVASWAKTLANELGPFGITVNNVLPGATLTQRHTSLIEKKTSQTGQSAEAIEAEMLKLIPARRFGLAEEVAAAVAFLASPAAGYINGTSVPVDGGRTGAL</sequence>
<dbReference type="Pfam" id="PF13561">
    <property type="entry name" value="adh_short_C2"/>
    <property type="match status" value="1"/>
</dbReference>
<comment type="similarity">
    <text evidence="1">Belongs to the short-chain dehydrogenases/reductases (SDR) family.</text>
</comment>
<accession>A0A1I5X609</accession>
<gene>
    <name evidence="2" type="ORF">SAMN04515668_1658</name>
</gene>
<keyword evidence="3" id="KW-1185">Reference proteome</keyword>